<reference evidence="1 2" key="1">
    <citation type="submission" date="2016-11" db="EMBL/GenBank/DDBJ databases">
        <authorList>
            <person name="Jaros S."/>
            <person name="Januszkiewicz K."/>
            <person name="Wedrychowicz H."/>
        </authorList>
    </citation>
    <scope>NUCLEOTIDE SEQUENCE [LARGE SCALE GENOMIC DNA]</scope>
    <source>
        <strain evidence="1 2">DSM 9297</strain>
    </source>
</reference>
<gene>
    <name evidence="1" type="ORF">SAMN05443636_1038</name>
</gene>
<keyword evidence="2" id="KW-1185">Reference proteome</keyword>
<dbReference type="Gene3D" id="1.10.10.10">
    <property type="entry name" value="Winged helix-like DNA-binding domain superfamily/Winged helix DNA-binding domain"/>
    <property type="match status" value="1"/>
</dbReference>
<name>A0A1M5MK20_9EURY</name>
<organism evidence="1 2">
    <name type="scientific">Halobaculum gomorrense</name>
    <dbReference type="NCBI Taxonomy" id="43928"/>
    <lineage>
        <taxon>Archaea</taxon>
        <taxon>Methanobacteriati</taxon>
        <taxon>Methanobacteriota</taxon>
        <taxon>Stenosarchaea group</taxon>
        <taxon>Halobacteria</taxon>
        <taxon>Halobacteriales</taxon>
        <taxon>Haloferacaceae</taxon>
        <taxon>Halobaculum</taxon>
    </lineage>
</organism>
<accession>A0A1M5MK20</accession>
<dbReference type="AlphaFoldDB" id="A0A1M5MK20"/>
<dbReference type="RefSeq" id="WP_073307326.1">
    <property type="nucleotide sequence ID" value="NZ_FQWV01000002.1"/>
</dbReference>
<dbReference type="EMBL" id="FQWV01000002">
    <property type="protein sequence ID" value="SHG77555.1"/>
    <property type="molecule type" value="Genomic_DNA"/>
</dbReference>
<dbReference type="Proteomes" id="UP000184357">
    <property type="component" value="Unassembled WGS sequence"/>
</dbReference>
<sequence>MAGRKETVSDEEILQIFLNSGEHIMTTREVSDALGFSLEGTRNRLYPLADQGLLAQKKVGNSPAWWLTDAGREFLAESE</sequence>
<evidence type="ECO:0000313" key="2">
    <source>
        <dbReference type="Proteomes" id="UP000184357"/>
    </source>
</evidence>
<evidence type="ECO:0008006" key="3">
    <source>
        <dbReference type="Google" id="ProtNLM"/>
    </source>
</evidence>
<protein>
    <recommendedName>
        <fullName evidence="3">FaeA-like protein</fullName>
    </recommendedName>
</protein>
<dbReference type="InterPro" id="IPR036390">
    <property type="entry name" value="WH_DNA-bd_sf"/>
</dbReference>
<dbReference type="OrthoDB" id="189973at2157"/>
<evidence type="ECO:0000313" key="1">
    <source>
        <dbReference type="EMBL" id="SHG77555.1"/>
    </source>
</evidence>
<dbReference type="SUPFAM" id="SSF46785">
    <property type="entry name" value="Winged helix' DNA-binding domain"/>
    <property type="match status" value="1"/>
</dbReference>
<dbReference type="InterPro" id="IPR036388">
    <property type="entry name" value="WH-like_DNA-bd_sf"/>
</dbReference>
<proteinExistence type="predicted"/>